<keyword evidence="2" id="KW-1185">Reference proteome</keyword>
<sequence length="167" mass="18379">MHDEGSNPGPSRILIEQAQAIQECPRQQGSLTLEAFSRMAIGGVFSVWHITGSVTKSPEVQALRSFIGYHSTRPSDSSQTHVLLQVELTLSAANGSQRVTMAKLVVHRKTYTLQVWQPPASEGEEHRLLLEGFVDIHNLQSTPHKLTLSGGEQGSVKMAILENIMIR</sequence>
<proteinExistence type="predicted"/>
<protein>
    <submittedName>
        <fullName evidence="1">Uncharacterized protein</fullName>
    </submittedName>
</protein>
<comment type="caution">
    <text evidence="1">The sequence shown here is derived from an EMBL/GenBank/DDBJ whole genome shotgun (WGS) entry which is preliminary data.</text>
</comment>
<name>A0ABT3ZV09_9BACT</name>
<dbReference type="Proteomes" id="UP001207654">
    <property type="component" value="Unassembled WGS sequence"/>
</dbReference>
<gene>
    <name evidence="1" type="ORF">OV287_01995</name>
</gene>
<reference evidence="1 2" key="1">
    <citation type="submission" date="2022-11" db="EMBL/GenBank/DDBJ databases">
        <title>Minimal conservation of predation-associated metabolite biosynthetic gene clusters underscores biosynthetic potential of Myxococcota including descriptions for ten novel species: Archangium lansinium sp. nov., Myxococcus landrumus sp. nov., Nannocystis bai.</title>
        <authorList>
            <person name="Ahearne A."/>
            <person name="Stevens C."/>
            <person name="Phillips K."/>
        </authorList>
    </citation>
    <scope>NUCLEOTIDE SEQUENCE [LARGE SCALE GENOMIC DNA]</scope>
    <source>
        <strain evidence="1 2">MIWBW</strain>
    </source>
</reference>
<organism evidence="1 2">
    <name type="scientific">Archangium lansingense</name>
    <dbReference type="NCBI Taxonomy" id="2995310"/>
    <lineage>
        <taxon>Bacteria</taxon>
        <taxon>Pseudomonadati</taxon>
        <taxon>Myxococcota</taxon>
        <taxon>Myxococcia</taxon>
        <taxon>Myxococcales</taxon>
        <taxon>Cystobacterineae</taxon>
        <taxon>Archangiaceae</taxon>
        <taxon>Archangium</taxon>
    </lineage>
</organism>
<dbReference type="RefSeq" id="WP_267532256.1">
    <property type="nucleotide sequence ID" value="NZ_JAPNKA010000001.1"/>
</dbReference>
<evidence type="ECO:0000313" key="2">
    <source>
        <dbReference type="Proteomes" id="UP001207654"/>
    </source>
</evidence>
<dbReference type="EMBL" id="JAPNKA010000001">
    <property type="protein sequence ID" value="MCY1073243.1"/>
    <property type="molecule type" value="Genomic_DNA"/>
</dbReference>
<evidence type="ECO:0000313" key="1">
    <source>
        <dbReference type="EMBL" id="MCY1073243.1"/>
    </source>
</evidence>
<accession>A0ABT3ZV09</accession>